<gene>
    <name evidence="2" type="ORF">J3R30DRAFT_3409780</name>
</gene>
<feature type="transmembrane region" description="Helical" evidence="1">
    <location>
        <begin position="12"/>
        <end position="30"/>
    </location>
</feature>
<keyword evidence="1" id="KW-0472">Membrane</keyword>
<dbReference type="PROSITE" id="PS51257">
    <property type="entry name" value="PROKAR_LIPOPROTEIN"/>
    <property type="match status" value="1"/>
</dbReference>
<name>A0A9W8ZX34_9AGAR</name>
<sequence>MRLAPEATGISWNISAFILSGCWTANYIRLSLRRCQNRLSNTSVYAPLPKQPGPVFLLASGVHPEGEAGKAFLFPRNFFDASGEPVAQGNITRDTSGAVGAMGEAATNKRRKERQEYPGLSGGTITTIRTARNNGGEATTGRPTYMMEELAVAVQKLKNCNELIVAVPESKAKNSTAATSKERSVIPLLAATVPSW</sequence>
<reference evidence="2" key="1">
    <citation type="submission" date="2022-08" db="EMBL/GenBank/DDBJ databases">
        <title>A Global Phylogenomic Analysis of the Shiitake Genus Lentinula.</title>
        <authorList>
            <consortium name="DOE Joint Genome Institute"/>
            <person name="Sierra-Patev S."/>
            <person name="Min B."/>
            <person name="Naranjo-Ortiz M."/>
            <person name="Looney B."/>
            <person name="Konkel Z."/>
            <person name="Slot J.C."/>
            <person name="Sakamoto Y."/>
            <person name="Steenwyk J.L."/>
            <person name="Rokas A."/>
            <person name="Carro J."/>
            <person name="Camarero S."/>
            <person name="Ferreira P."/>
            <person name="Molpeceres G."/>
            <person name="Ruiz-Duenas F.J."/>
            <person name="Serrano A."/>
            <person name="Henrissat B."/>
            <person name="Drula E."/>
            <person name="Hughes K.W."/>
            <person name="Mata J.L."/>
            <person name="Ishikawa N.K."/>
            <person name="Vargas-Isla R."/>
            <person name="Ushijima S."/>
            <person name="Smith C.A."/>
            <person name="Ahrendt S."/>
            <person name="Andreopoulos W."/>
            <person name="He G."/>
            <person name="Labutti K."/>
            <person name="Lipzen A."/>
            <person name="Ng V."/>
            <person name="Riley R."/>
            <person name="Sandor L."/>
            <person name="Barry K."/>
            <person name="Martinez A.T."/>
            <person name="Xiao Y."/>
            <person name="Gibbons J.G."/>
            <person name="Terashima K."/>
            <person name="Grigoriev I.V."/>
            <person name="Hibbett D.S."/>
        </authorList>
    </citation>
    <scope>NUCLEOTIDE SEQUENCE</scope>
    <source>
        <strain evidence="2">JLM2183</strain>
    </source>
</reference>
<comment type="caution">
    <text evidence="2">The sequence shown here is derived from an EMBL/GenBank/DDBJ whole genome shotgun (WGS) entry which is preliminary data.</text>
</comment>
<keyword evidence="1" id="KW-1133">Transmembrane helix</keyword>
<dbReference type="EMBL" id="JAOTPV010000033">
    <property type="protein sequence ID" value="KAJ4469305.1"/>
    <property type="molecule type" value="Genomic_DNA"/>
</dbReference>
<protein>
    <submittedName>
        <fullName evidence="2">Uncharacterized protein</fullName>
    </submittedName>
</protein>
<evidence type="ECO:0000313" key="2">
    <source>
        <dbReference type="EMBL" id="KAJ4469305.1"/>
    </source>
</evidence>
<proteinExistence type="predicted"/>
<dbReference type="Proteomes" id="UP001150266">
    <property type="component" value="Unassembled WGS sequence"/>
</dbReference>
<keyword evidence="1" id="KW-0812">Transmembrane</keyword>
<dbReference type="AlphaFoldDB" id="A0A9W8ZX34"/>
<keyword evidence="3" id="KW-1185">Reference proteome</keyword>
<accession>A0A9W8ZX34</accession>
<organism evidence="2 3">
    <name type="scientific">Lentinula aciculospora</name>
    <dbReference type="NCBI Taxonomy" id="153920"/>
    <lineage>
        <taxon>Eukaryota</taxon>
        <taxon>Fungi</taxon>
        <taxon>Dikarya</taxon>
        <taxon>Basidiomycota</taxon>
        <taxon>Agaricomycotina</taxon>
        <taxon>Agaricomycetes</taxon>
        <taxon>Agaricomycetidae</taxon>
        <taxon>Agaricales</taxon>
        <taxon>Marasmiineae</taxon>
        <taxon>Omphalotaceae</taxon>
        <taxon>Lentinula</taxon>
    </lineage>
</organism>
<evidence type="ECO:0000256" key="1">
    <source>
        <dbReference type="SAM" id="Phobius"/>
    </source>
</evidence>
<evidence type="ECO:0000313" key="3">
    <source>
        <dbReference type="Proteomes" id="UP001150266"/>
    </source>
</evidence>